<comment type="caution">
    <text evidence="2">The sequence shown here is derived from an EMBL/GenBank/DDBJ whole genome shotgun (WGS) entry which is preliminary data.</text>
</comment>
<sequence>MSPIVTQHLLILGVGKPRKKPQPGNLPRQGIELGPPGFAARRANRYPTDDQAVIATDEDSLQRAIFLLERVTAEHNLQISPSKTKVMAFHGKNIVRAKIVVNNLLIEQVSEVEDDQPKDGMINYTLEPEQISNDLIHEGDDDDDDDDVKNVNILTDPVFNTGRPSLPPDDFGGARFIHSIDDDDDDEEIGGGGGGSGGGDDDDDDNEDCAVKSDKCDIDTKRDEIKYVKADRLRSVADLDAEILLKETARDSYFYMQLRSPHAR</sequence>
<evidence type="ECO:0000256" key="1">
    <source>
        <dbReference type="SAM" id="MobiDB-lite"/>
    </source>
</evidence>
<feature type="compositionally biased region" description="Acidic residues" evidence="1">
    <location>
        <begin position="199"/>
        <end position="208"/>
    </location>
</feature>
<proteinExistence type="predicted"/>
<dbReference type="EMBL" id="JAJSOF020000019">
    <property type="protein sequence ID" value="KAJ4438367.1"/>
    <property type="molecule type" value="Genomic_DNA"/>
</dbReference>
<reference evidence="2 3" key="1">
    <citation type="journal article" date="2022" name="Allergy">
        <title>Genome assembly and annotation of Periplaneta americana reveal a comprehensive cockroach allergen profile.</title>
        <authorList>
            <person name="Wang L."/>
            <person name="Xiong Q."/>
            <person name="Saelim N."/>
            <person name="Wang L."/>
            <person name="Nong W."/>
            <person name="Wan A.T."/>
            <person name="Shi M."/>
            <person name="Liu X."/>
            <person name="Cao Q."/>
            <person name="Hui J.H.L."/>
            <person name="Sookrung N."/>
            <person name="Leung T.F."/>
            <person name="Tungtrongchitr A."/>
            <person name="Tsui S.K.W."/>
        </authorList>
    </citation>
    <scope>NUCLEOTIDE SEQUENCE [LARGE SCALE GENOMIC DNA]</scope>
    <source>
        <strain evidence="2">PWHHKU_190912</strain>
    </source>
</reference>
<name>A0ABQ8SXF3_PERAM</name>
<accession>A0ABQ8SXF3</accession>
<organism evidence="2 3">
    <name type="scientific">Periplaneta americana</name>
    <name type="common">American cockroach</name>
    <name type="synonym">Blatta americana</name>
    <dbReference type="NCBI Taxonomy" id="6978"/>
    <lineage>
        <taxon>Eukaryota</taxon>
        <taxon>Metazoa</taxon>
        <taxon>Ecdysozoa</taxon>
        <taxon>Arthropoda</taxon>
        <taxon>Hexapoda</taxon>
        <taxon>Insecta</taxon>
        <taxon>Pterygota</taxon>
        <taxon>Neoptera</taxon>
        <taxon>Polyneoptera</taxon>
        <taxon>Dictyoptera</taxon>
        <taxon>Blattodea</taxon>
        <taxon>Blattoidea</taxon>
        <taxon>Blattidae</taxon>
        <taxon>Blattinae</taxon>
        <taxon>Periplaneta</taxon>
    </lineage>
</organism>
<evidence type="ECO:0000313" key="3">
    <source>
        <dbReference type="Proteomes" id="UP001148838"/>
    </source>
</evidence>
<keyword evidence="3" id="KW-1185">Reference proteome</keyword>
<feature type="region of interest" description="Disordered" evidence="1">
    <location>
        <begin position="15"/>
        <end position="34"/>
    </location>
</feature>
<protein>
    <submittedName>
        <fullName evidence="2">Uncharacterized protein</fullName>
    </submittedName>
</protein>
<evidence type="ECO:0000313" key="2">
    <source>
        <dbReference type="EMBL" id="KAJ4438367.1"/>
    </source>
</evidence>
<feature type="region of interest" description="Disordered" evidence="1">
    <location>
        <begin position="159"/>
        <end position="212"/>
    </location>
</feature>
<dbReference type="Proteomes" id="UP001148838">
    <property type="component" value="Unassembled WGS sequence"/>
</dbReference>
<gene>
    <name evidence="2" type="ORF">ANN_14309</name>
</gene>